<feature type="DNA-binding region" description="HMG box" evidence="2">
    <location>
        <begin position="591"/>
        <end position="660"/>
    </location>
</feature>
<evidence type="ECO:0000256" key="1">
    <source>
        <dbReference type="ARBA" id="ARBA00023125"/>
    </source>
</evidence>
<dbReference type="InterPro" id="IPR009071">
    <property type="entry name" value="HMG_box_dom"/>
</dbReference>
<feature type="compositionally biased region" description="Basic and acidic residues" evidence="3">
    <location>
        <begin position="867"/>
        <end position="879"/>
    </location>
</feature>
<feature type="region of interest" description="Disordered" evidence="3">
    <location>
        <begin position="678"/>
        <end position="707"/>
    </location>
</feature>
<feature type="DNA-binding region" description="HMG box" evidence="2">
    <location>
        <begin position="407"/>
        <end position="471"/>
    </location>
</feature>
<feature type="domain" description="HMG box" evidence="4">
    <location>
        <begin position="1"/>
        <end position="62"/>
    </location>
</feature>
<feature type="domain" description="HMG box" evidence="4">
    <location>
        <begin position="707"/>
        <end position="767"/>
    </location>
</feature>
<evidence type="ECO:0000313" key="5">
    <source>
        <dbReference type="EMBL" id="CAK0891173.1"/>
    </source>
</evidence>
<keyword evidence="1 2" id="KW-0238">DNA-binding</keyword>
<name>A0ABN9X089_9DINO</name>
<feature type="domain" description="HMG box" evidence="4">
    <location>
        <begin position="805"/>
        <end position="869"/>
    </location>
</feature>
<dbReference type="InterPro" id="IPR036910">
    <property type="entry name" value="HMG_box_dom_sf"/>
</dbReference>
<proteinExistence type="predicted"/>
<evidence type="ECO:0000259" key="4">
    <source>
        <dbReference type="PROSITE" id="PS50118"/>
    </source>
</evidence>
<dbReference type="Pfam" id="PF00505">
    <property type="entry name" value="HMG_box"/>
    <property type="match status" value="3"/>
</dbReference>
<dbReference type="SMART" id="SM00398">
    <property type="entry name" value="HMG"/>
    <property type="match status" value="8"/>
</dbReference>
<feature type="domain" description="HMG box" evidence="4">
    <location>
        <begin position="407"/>
        <end position="471"/>
    </location>
</feature>
<dbReference type="EMBL" id="CAUYUJ010019438">
    <property type="protein sequence ID" value="CAK0891173.1"/>
    <property type="molecule type" value="Genomic_DNA"/>
</dbReference>
<feature type="DNA-binding region" description="HMG box" evidence="2">
    <location>
        <begin position="805"/>
        <end position="869"/>
    </location>
</feature>
<feature type="DNA-binding region" description="HMG box" evidence="2">
    <location>
        <begin position="315"/>
        <end position="372"/>
    </location>
</feature>
<evidence type="ECO:0000313" key="6">
    <source>
        <dbReference type="Proteomes" id="UP001189429"/>
    </source>
</evidence>
<dbReference type="InterPro" id="IPR050342">
    <property type="entry name" value="HMGB"/>
</dbReference>
<organism evidence="5 6">
    <name type="scientific">Prorocentrum cordatum</name>
    <dbReference type="NCBI Taxonomy" id="2364126"/>
    <lineage>
        <taxon>Eukaryota</taxon>
        <taxon>Sar</taxon>
        <taxon>Alveolata</taxon>
        <taxon>Dinophyceae</taxon>
        <taxon>Prorocentrales</taxon>
        <taxon>Prorocentraceae</taxon>
        <taxon>Prorocentrum</taxon>
    </lineage>
</organism>
<accession>A0ABN9X089</accession>
<gene>
    <name evidence="5" type="ORF">PCOR1329_LOCUS71189</name>
</gene>
<keyword evidence="2" id="KW-0539">Nucleus</keyword>
<feature type="domain" description="HMG box" evidence="4">
    <location>
        <begin position="315"/>
        <end position="372"/>
    </location>
</feature>
<sequence>MSLWRKENAPQFAEELKGKSMPEMAKICAEKWAQVPAEEKAKYTSQVEDMKKEFDKKKDEFKTRKTYLDFLLERRKAKERENKTVGLINLPKRPQSVFAMFAEAHKTEVPAGKGEGKGRSALKAKFIEAPADEKAELAKKEAEAKQKFQSELAAFKESEEFKKYKGNEKKIQTEFMNEAMKVMTLKFLRHSPPAPPKTGFAVFVGDKRKAEEDADGAPKGKKERAEEVRAYKVEFMKLDKATKKEYDTSRMEKFKEWQAQVKEYMEKPMWKEYLAEAKRIKVPIKSLLADKGKVIKKLKNGMRFIPLPEKPVDMPVKPKQAYSLFVAAKKGSMELSEMPGAWSNLEEAERKKYTDEAADLQREYETNMKIFKESDEGKMWADFKDYSLTVRRKRVVLAKFKFLGGMPKKPVDPKAKWMKAAKAEFPGLKGADLTVKVMEKFRALPEEERDKIEKERQEQENAYRQSLKEFKESEHWQKYSKMVKAKAKSKGASTVPVPEDMPKKPRNALQIFRSEQAGKGLAEALKMFNDLPQEEKARRNQEAKEMQDKYVADLAAWGKTEAGKKYNKQVAMVEKRYKLNSAKERYLKNEPKKAVNAMQLWANEVGKALIQQEDPSVKGFAMLPKISQKWLGLSSEDKQEWVDKAAAGQEEYEKSMAEWKATPDYKKYVSIVSRLNGSKGAASKGKGKGAKPKAKAVEMPPKPEGMPKKPMTGYFIYMEEKRASGTGVSKSELASGWVNLGADGQKVYNDKSKEQFAKYDKDMVEFNKTAEGKKYKRLKAVADRKQRVENARKKFIGGADAPKKPTAPRGAYFIFTDAKRPTLTGLGFKEMAQKVSELWKDLPPEEKKVYEDKHAEQKEQFEKAMAEYRSHPSVKKFEKASGTAKKPKPKPKPKRKAAKPKGRAAGRGKAKAKPKARAAADKAGSGSDSDVMGSDSSSSSNDSDSD</sequence>
<keyword evidence="6" id="KW-1185">Reference proteome</keyword>
<dbReference type="SUPFAM" id="SSF47095">
    <property type="entry name" value="HMG-box"/>
    <property type="match status" value="8"/>
</dbReference>
<dbReference type="Gene3D" id="1.10.30.10">
    <property type="entry name" value="High mobility group box domain"/>
    <property type="match status" value="6"/>
</dbReference>
<feature type="region of interest" description="Disordered" evidence="3">
    <location>
        <begin position="867"/>
        <end position="946"/>
    </location>
</feature>
<feature type="compositionally biased region" description="Basic residues" evidence="3">
    <location>
        <begin position="685"/>
        <end position="694"/>
    </location>
</feature>
<feature type="compositionally biased region" description="Basic residues" evidence="3">
    <location>
        <begin position="885"/>
        <end position="916"/>
    </location>
</feature>
<feature type="DNA-binding region" description="HMG box" evidence="2">
    <location>
        <begin position="1"/>
        <end position="62"/>
    </location>
</feature>
<evidence type="ECO:0000256" key="2">
    <source>
        <dbReference type="PROSITE-ProRule" id="PRU00267"/>
    </source>
</evidence>
<comment type="caution">
    <text evidence="5">The sequence shown here is derived from an EMBL/GenBank/DDBJ whole genome shotgun (WGS) entry which is preliminary data.</text>
</comment>
<dbReference type="PANTHER" id="PTHR48112">
    <property type="entry name" value="HIGH MOBILITY GROUP PROTEIN DSP1"/>
    <property type="match status" value="1"/>
</dbReference>
<feature type="DNA-binding region" description="HMG box" evidence="2">
    <location>
        <begin position="707"/>
        <end position="767"/>
    </location>
</feature>
<dbReference type="Proteomes" id="UP001189429">
    <property type="component" value="Unassembled WGS sequence"/>
</dbReference>
<feature type="domain" description="HMG box" evidence="4">
    <location>
        <begin position="591"/>
        <end position="660"/>
    </location>
</feature>
<evidence type="ECO:0000256" key="3">
    <source>
        <dbReference type="SAM" id="MobiDB-lite"/>
    </source>
</evidence>
<feature type="compositionally biased region" description="Low complexity" evidence="3">
    <location>
        <begin position="921"/>
        <end position="946"/>
    </location>
</feature>
<dbReference type="PROSITE" id="PS50118">
    <property type="entry name" value="HMG_BOX_2"/>
    <property type="match status" value="6"/>
</dbReference>
<protein>
    <recommendedName>
        <fullName evidence="4">HMG box domain-containing protein</fullName>
    </recommendedName>
</protein>
<reference evidence="5" key="1">
    <citation type="submission" date="2023-10" db="EMBL/GenBank/DDBJ databases">
        <authorList>
            <person name="Chen Y."/>
            <person name="Shah S."/>
            <person name="Dougan E. K."/>
            <person name="Thang M."/>
            <person name="Chan C."/>
        </authorList>
    </citation>
    <scope>NUCLEOTIDE SEQUENCE [LARGE SCALE GENOMIC DNA]</scope>
</reference>